<accession>A0ABQ9Y385</accession>
<keyword evidence="2" id="KW-0732">Signal</keyword>
<feature type="signal peptide" evidence="2">
    <location>
        <begin position="1"/>
        <end position="31"/>
    </location>
</feature>
<comment type="caution">
    <text evidence="3">The sequence shown here is derived from an EMBL/GenBank/DDBJ whole genome shotgun (WGS) entry which is preliminary data.</text>
</comment>
<dbReference type="Proteomes" id="UP001281761">
    <property type="component" value="Unassembled WGS sequence"/>
</dbReference>
<evidence type="ECO:0000256" key="2">
    <source>
        <dbReference type="SAM" id="SignalP"/>
    </source>
</evidence>
<reference evidence="3 4" key="1">
    <citation type="journal article" date="2022" name="bioRxiv">
        <title>Genomics of Preaxostyla Flagellates Illuminates Evolutionary Transitions and the Path Towards Mitochondrial Loss.</title>
        <authorList>
            <person name="Novak L.V.F."/>
            <person name="Treitli S.C."/>
            <person name="Pyrih J."/>
            <person name="Halakuc P."/>
            <person name="Pipaliya S.V."/>
            <person name="Vacek V."/>
            <person name="Brzon O."/>
            <person name="Soukal P."/>
            <person name="Eme L."/>
            <person name="Dacks J.B."/>
            <person name="Karnkowska A."/>
            <person name="Elias M."/>
            <person name="Hampl V."/>
        </authorList>
    </citation>
    <scope>NUCLEOTIDE SEQUENCE [LARGE SCALE GENOMIC DNA]</scope>
    <source>
        <strain evidence="3">NAU3</strain>
        <tissue evidence="3">Gut</tissue>
    </source>
</reference>
<sequence>MIIFPVHFALNNFQAVLSSVILMMVLSVSEGRQRPPSDLIPSLIALSSHADSSLSTPAAHSIGLLCGGSLSRMEVEGVLSSGIVERLCTRLEFENKSVDLHPTLLILDRLCSGLKKIISSHSQSSQSAPSILRGTQEQNETFSVSDRFSLVSRCGFALSRIEKAVVSFGRSLEDVEDDEKARNLQDRVGGIVFRYFSSSIPSPPQKDIGEIGIDLAAVRREMDETMRQMEEMRKMNEHLIEKGRQQEEKEKEKRKRKEEEERKSLFREGAAAIEVFQQDKFTLVGNVFTSKQSQNFHLLSQSFGAVVARITFIIRVIHGEFDFGLISTDQTEQAKTAKNVFWCFKGGAGWLAHSSHQLVYQNGNLSHKATACKKGEVGQRVVMEADGREGKRTLRMSQDGETQPVFFSNIPVPFRFVVHPYLTGNSVEIVSSEVLREAEMTGGSLEVVMD</sequence>
<evidence type="ECO:0000313" key="3">
    <source>
        <dbReference type="EMBL" id="KAK2958200.1"/>
    </source>
</evidence>
<protein>
    <submittedName>
        <fullName evidence="3">Uncharacterized protein</fullName>
    </submittedName>
</protein>
<organism evidence="3 4">
    <name type="scientific">Blattamonas nauphoetae</name>
    <dbReference type="NCBI Taxonomy" id="2049346"/>
    <lineage>
        <taxon>Eukaryota</taxon>
        <taxon>Metamonada</taxon>
        <taxon>Preaxostyla</taxon>
        <taxon>Oxymonadida</taxon>
        <taxon>Blattamonas</taxon>
    </lineage>
</organism>
<gene>
    <name evidence="3" type="ORF">BLNAU_6904</name>
</gene>
<evidence type="ECO:0000256" key="1">
    <source>
        <dbReference type="SAM" id="MobiDB-lite"/>
    </source>
</evidence>
<evidence type="ECO:0000313" key="4">
    <source>
        <dbReference type="Proteomes" id="UP001281761"/>
    </source>
</evidence>
<dbReference type="EMBL" id="JARBJD010000040">
    <property type="protein sequence ID" value="KAK2958200.1"/>
    <property type="molecule type" value="Genomic_DNA"/>
</dbReference>
<name>A0ABQ9Y385_9EUKA</name>
<feature type="chain" id="PRO_5047402776" evidence="2">
    <location>
        <begin position="32"/>
        <end position="450"/>
    </location>
</feature>
<feature type="region of interest" description="Disordered" evidence="1">
    <location>
        <begin position="239"/>
        <end position="261"/>
    </location>
</feature>
<keyword evidence="4" id="KW-1185">Reference proteome</keyword>
<proteinExistence type="predicted"/>